<keyword evidence="1" id="KW-0472">Membrane</keyword>
<evidence type="ECO:0000256" key="1">
    <source>
        <dbReference type="SAM" id="Phobius"/>
    </source>
</evidence>
<sequence length="110" mass="12638">MSTTLILAMCISVYIAGALITMLIGFYLKVKHHDKIFGHSLNENHDIYWSTFWWPLLAICGIIAAIIYPIYKIGESFVSIGPKFETWLNKPKPTKSIDEVKSSYRRIVMK</sequence>
<gene>
    <name evidence="2" type="ORF">UFOVP1290_201</name>
</gene>
<protein>
    <submittedName>
        <fullName evidence="2">Uncharacterized protein</fullName>
    </submittedName>
</protein>
<dbReference type="EMBL" id="LR797252">
    <property type="protein sequence ID" value="CAB4196681.1"/>
    <property type="molecule type" value="Genomic_DNA"/>
</dbReference>
<keyword evidence="1" id="KW-0812">Transmembrane</keyword>
<accession>A0A6J5RSW0</accession>
<feature type="transmembrane region" description="Helical" evidence="1">
    <location>
        <begin position="6"/>
        <end position="28"/>
    </location>
</feature>
<feature type="transmembrane region" description="Helical" evidence="1">
    <location>
        <begin position="48"/>
        <end position="71"/>
    </location>
</feature>
<evidence type="ECO:0000313" key="2">
    <source>
        <dbReference type="EMBL" id="CAB4196681.1"/>
    </source>
</evidence>
<proteinExistence type="predicted"/>
<reference evidence="2" key="1">
    <citation type="submission" date="2020-05" db="EMBL/GenBank/DDBJ databases">
        <authorList>
            <person name="Chiriac C."/>
            <person name="Salcher M."/>
            <person name="Ghai R."/>
            <person name="Kavagutti S V."/>
        </authorList>
    </citation>
    <scope>NUCLEOTIDE SEQUENCE</scope>
</reference>
<name>A0A6J5RSW0_9CAUD</name>
<organism evidence="2">
    <name type="scientific">uncultured Caudovirales phage</name>
    <dbReference type="NCBI Taxonomy" id="2100421"/>
    <lineage>
        <taxon>Viruses</taxon>
        <taxon>Duplodnaviria</taxon>
        <taxon>Heunggongvirae</taxon>
        <taxon>Uroviricota</taxon>
        <taxon>Caudoviricetes</taxon>
        <taxon>Peduoviridae</taxon>
        <taxon>Maltschvirus</taxon>
        <taxon>Maltschvirus maltsch</taxon>
    </lineage>
</organism>
<keyword evidence="1" id="KW-1133">Transmembrane helix</keyword>